<reference evidence="2" key="1">
    <citation type="journal article" date="2012" name="Stand. Genomic Sci.">
        <title>Genome sequence of the Antarctic rhodopsins-containing flavobacterium Gillisia limnaea type strain (R-8282(T)).</title>
        <authorList>
            <person name="Riedel T."/>
            <person name="Held B."/>
            <person name="Nolan M."/>
            <person name="Lucas S."/>
            <person name="Lapidus A."/>
            <person name="Tice H."/>
            <person name="Del Rio T.G."/>
            <person name="Cheng J.F."/>
            <person name="Han C."/>
            <person name="Tapia R."/>
            <person name="Goodwin L.A."/>
            <person name="Pitluck S."/>
            <person name="Liolios K."/>
            <person name="Mavromatis K."/>
            <person name="Pagani I."/>
            <person name="Ivanova N."/>
            <person name="Mikhailova N."/>
            <person name="Pati A."/>
            <person name="Chen A."/>
            <person name="Palaniappan K."/>
            <person name="Land M."/>
            <person name="Rohde M."/>
            <person name="Tindall B.J."/>
            <person name="Detter J.C."/>
            <person name="Goker M."/>
            <person name="Bristow J."/>
            <person name="Eisen J.A."/>
            <person name="Markowitz V."/>
            <person name="Hugenholtz P."/>
            <person name="Kyrpides N.C."/>
            <person name="Klenk H.P."/>
            <person name="Woyke T."/>
        </authorList>
    </citation>
    <scope>NUCLEOTIDE SEQUENCE [LARGE SCALE GENOMIC DNA]</scope>
    <source>
        <strain evidence="2">DSM 15749 / LMG 21470 / R-8282</strain>
    </source>
</reference>
<dbReference type="Proteomes" id="UP000003844">
    <property type="component" value="Unassembled WGS sequence"/>
</dbReference>
<evidence type="ECO:0000313" key="2">
    <source>
        <dbReference type="Proteomes" id="UP000003844"/>
    </source>
</evidence>
<evidence type="ECO:0000313" key="1">
    <source>
        <dbReference type="EMBL" id="EHQ02100.1"/>
    </source>
</evidence>
<gene>
    <name evidence="1" type="ORF">Gilli_1445</name>
</gene>
<accession>H2BXT7</accession>
<organism evidence="1 2">
    <name type="scientific">Gillisia limnaea (strain DSM 15749 / LMG 21470 / R-8282)</name>
    <dbReference type="NCBI Taxonomy" id="865937"/>
    <lineage>
        <taxon>Bacteria</taxon>
        <taxon>Pseudomonadati</taxon>
        <taxon>Bacteroidota</taxon>
        <taxon>Flavobacteriia</taxon>
        <taxon>Flavobacteriales</taxon>
        <taxon>Flavobacteriaceae</taxon>
        <taxon>Gillisia</taxon>
    </lineage>
</organism>
<sequence>MPETNRIEYKRELSEGLEKEVVAFLEKRFLTILQSGKWLLSVQAQENKQLLRISERFNTQQ</sequence>
<keyword evidence="2" id="KW-1185">Reference proteome</keyword>
<protein>
    <submittedName>
        <fullName evidence="1">Uncharacterized protein</fullName>
    </submittedName>
</protein>
<dbReference type="AlphaFoldDB" id="H2BXT7"/>
<dbReference type="HOGENOM" id="CLU_2916004_0_0_10"/>
<dbReference type="RefSeq" id="WP_006988415.1">
    <property type="nucleotide sequence ID" value="NZ_JH594606.1"/>
</dbReference>
<dbReference type="STRING" id="865937.Gilli_1445"/>
<dbReference type="EMBL" id="JH594606">
    <property type="protein sequence ID" value="EHQ02100.1"/>
    <property type="molecule type" value="Genomic_DNA"/>
</dbReference>
<proteinExistence type="predicted"/>
<name>H2BXT7_GILLR</name>